<comment type="caution">
    <text evidence="2">The sequence shown here is derived from an EMBL/GenBank/DDBJ whole genome shotgun (WGS) entry which is preliminary data.</text>
</comment>
<evidence type="ECO:0000313" key="2">
    <source>
        <dbReference type="EMBL" id="KAG5420843.1"/>
    </source>
</evidence>
<dbReference type="GeneID" id="93651353"/>
<proteinExistence type="predicted"/>
<evidence type="ECO:0000256" key="1">
    <source>
        <dbReference type="SAM" id="MobiDB-lite"/>
    </source>
</evidence>
<keyword evidence="3" id="KW-1185">Reference proteome</keyword>
<evidence type="ECO:0000313" key="3">
    <source>
        <dbReference type="Proteomes" id="UP000669133"/>
    </source>
</evidence>
<protein>
    <submittedName>
        <fullName evidence="2">Uncharacterized protein</fullName>
    </submittedName>
</protein>
<dbReference type="AlphaFoldDB" id="A0A8H7ZJZ5"/>
<dbReference type="RefSeq" id="XP_067549959.1">
    <property type="nucleotide sequence ID" value="XM_067691611.1"/>
</dbReference>
<dbReference type="Proteomes" id="UP000669133">
    <property type="component" value="Unassembled WGS sequence"/>
</dbReference>
<feature type="compositionally biased region" description="Polar residues" evidence="1">
    <location>
        <begin position="1"/>
        <end position="26"/>
    </location>
</feature>
<reference evidence="2 3" key="1">
    <citation type="submission" date="2020-12" db="EMBL/GenBank/DDBJ databases">
        <title>Effect of drift, selection, and recombination on the evolution of hybrid genomes in Candida yeast pathogens.</title>
        <authorList>
            <person name="Mixao V."/>
            <person name="Ksiezopolska E."/>
            <person name="Saus E."/>
            <person name="Boekhout T."/>
            <person name="Gacser A."/>
            <person name="Gabaldon T."/>
        </authorList>
    </citation>
    <scope>NUCLEOTIDE SEQUENCE [LARGE SCALE GENOMIC DNA]</scope>
    <source>
        <strain evidence="2 3">BP57</strain>
    </source>
</reference>
<dbReference type="EMBL" id="JAEOAQ010000002">
    <property type="protein sequence ID" value="KAG5420843.1"/>
    <property type="molecule type" value="Genomic_DNA"/>
</dbReference>
<gene>
    <name evidence="2" type="ORF">I9W82_002724</name>
</gene>
<dbReference type="OrthoDB" id="4094942at2759"/>
<feature type="compositionally biased region" description="Low complexity" evidence="1">
    <location>
        <begin position="27"/>
        <end position="45"/>
    </location>
</feature>
<organism evidence="2 3">
    <name type="scientific">Candida metapsilosis</name>
    <dbReference type="NCBI Taxonomy" id="273372"/>
    <lineage>
        <taxon>Eukaryota</taxon>
        <taxon>Fungi</taxon>
        <taxon>Dikarya</taxon>
        <taxon>Ascomycota</taxon>
        <taxon>Saccharomycotina</taxon>
        <taxon>Pichiomycetes</taxon>
        <taxon>Debaryomycetaceae</taxon>
        <taxon>Candida/Lodderomyces clade</taxon>
        <taxon>Candida</taxon>
    </lineage>
</organism>
<accession>A0A8H7ZJZ5</accession>
<feature type="region of interest" description="Disordered" evidence="1">
    <location>
        <begin position="1"/>
        <end position="45"/>
    </location>
</feature>
<name>A0A8H7ZJZ5_9ASCO</name>
<sequence>MSGSFSNTPAPESNTLPGLSTPQLNGSAPSSSRQPSSSISTSGKKTTAFDIAHEIERELAKATQLLDKNDKEINTKIDDTLRRVAALQGKDK</sequence>